<dbReference type="Gene3D" id="3.40.50.300">
    <property type="entry name" value="P-loop containing nucleotide triphosphate hydrolases"/>
    <property type="match status" value="1"/>
</dbReference>
<dbReference type="EMBL" id="LAZR01000143">
    <property type="protein sequence ID" value="KKN86936.1"/>
    <property type="molecule type" value="Genomic_DNA"/>
</dbReference>
<dbReference type="AlphaFoldDB" id="A0A0F9WLL8"/>
<evidence type="ECO:0008006" key="2">
    <source>
        <dbReference type="Google" id="ProtNLM"/>
    </source>
</evidence>
<evidence type="ECO:0000313" key="1">
    <source>
        <dbReference type="EMBL" id="KKN86936.1"/>
    </source>
</evidence>
<protein>
    <recommendedName>
        <fullName evidence="2">Thymidylate kinase-like domain-containing protein</fullName>
    </recommendedName>
</protein>
<name>A0A0F9WLL8_9ZZZZ</name>
<dbReference type="SUPFAM" id="SSF52540">
    <property type="entry name" value="P-loop containing nucleoside triphosphate hydrolases"/>
    <property type="match status" value="1"/>
</dbReference>
<proteinExistence type="predicted"/>
<accession>A0A0F9WLL8</accession>
<organism evidence="1">
    <name type="scientific">marine sediment metagenome</name>
    <dbReference type="NCBI Taxonomy" id="412755"/>
    <lineage>
        <taxon>unclassified sequences</taxon>
        <taxon>metagenomes</taxon>
        <taxon>ecological metagenomes</taxon>
    </lineage>
</organism>
<dbReference type="InterPro" id="IPR027417">
    <property type="entry name" value="P-loop_NTPase"/>
</dbReference>
<reference evidence="1" key="1">
    <citation type="journal article" date="2015" name="Nature">
        <title>Complex archaea that bridge the gap between prokaryotes and eukaryotes.</title>
        <authorList>
            <person name="Spang A."/>
            <person name="Saw J.H."/>
            <person name="Jorgensen S.L."/>
            <person name="Zaremba-Niedzwiedzka K."/>
            <person name="Martijn J."/>
            <person name="Lind A.E."/>
            <person name="van Eijk R."/>
            <person name="Schleper C."/>
            <person name="Guy L."/>
            <person name="Ettema T.J."/>
        </authorList>
    </citation>
    <scope>NUCLEOTIDE SEQUENCE</scope>
</reference>
<gene>
    <name evidence="1" type="ORF">LCGC14_0264990</name>
</gene>
<comment type="caution">
    <text evidence="1">The sequence shown here is derived from an EMBL/GenBank/DDBJ whole genome shotgun (WGS) entry which is preliminary data.</text>
</comment>
<sequence length="139" mass="16052">MKPKFIILEGISGAGKTALLHPVGKLSNYADLSVARFTPSCWVYNQLYSRTNVDYEVMNRAIMVEHDVHVVWLRCSSETALERCRLKDDDNVEDLSRADYLFGQYFTRYTAIQQIHIVNTEQHINDSIAEIRDKVYGSY</sequence>